<dbReference type="GO" id="GO:0005886">
    <property type="term" value="C:plasma membrane"/>
    <property type="evidence" value="ECO:0007669"/>
    <property type="project" value="UniProtKB-SubCell"/>
</dbReference>
<evidence type="ECO:0000256" key="6">
    <source>
        <dbReference type="ARBA" id="ARBA00022475"/>
    </source>
</evidence>
<evidence type="ECO:0000256" key="10">
    <source>
        <dbReference type="ARBA" id="ARBA00022741"/>
    </source>
</evidence>
<organism evidence="21">
    <name type="scientific">Oscillatoriales cyanobacterium SpSt-402</name>
    <dbReference type="NCBI Taxonomy" id="2282168"/>
    <lineage>
        <taxon>Bacteria</taxon>
        <taxon>Bacillati</taxon>
        <taxon>Cyanobacteriota</taxon>
        <taxon>Cyanophyceae</taxon>
        <taxon>Oscillatoriophycideae</taxon>
        <taxon>Oscillatoriales</taxon>
    </lineage>
</organism>
<dbReference type="InterPro" id="IPR003856">
    <property type="entry name" value="LPS_length_determ_N"/>
</dbReference>
<evidence type="ECO:0000256" key="4">
    <source>
        <dbReference type="ARBA" id="ARBA00008883"/>
    </source>
</evidence>
<dbReference type="Pfam" id="PF02706">
    <property type="entry name" value="Wzz"/>
    <property type="match status" value="1"/>
</dbReference>
<dbReference type="CDD" id="cd05387">
    <property type="entry name" value="BY-kinase"/>
    <property type="match status" value="1"/>
</dbReference>
<name>A0A832H7C4_9CYAN</name>
<dbReference type="InterPro" id="IPR050445">
    <property type="entry name" value="Bact_polysacc_biosynth/exp"/>
</dbReference>
<accession>A0A832H7C4</accession>
<evidence type="ECO:0000256" key="5">
    <source>
        <dbReference type="ARBA" id="ARBA00011903"/>
    </source>
</evidence>
<keyword evidence="7" id="KW-0997">Cell inner membrane</keyword>
<comment type="subcellular location">
    <subcellularLocation>
        <location evidence="1">Cell inner membrane</location>
        <topology evidence="1">Multi-pass membrane protein</topology>
    </subcellularLocation>
</comment>
<dbReference type="InterPro" id="IPR005702">
    <property type="entry name" value="Wzc-like_C"/>
</dbReference>
<dbReference type="GO" id="GO:0004715">
    <property type="term" value="F:non-membrane spanning protein tyrosine kinase activity"/>
    <property type="evidence" value="ECO:0007669"/>
    <property type="project" value="UniProtKB-EC"/>
</dbReference>
<dbReference type="Gene3D" id="3.40.50.300">
    <property type="entry name" value="P-loop containing nucleotide triphosphate hydrolases"/>
    <property type="match status" value="1"/>
</dbReference>
<evidence type="ECO:0000256" key="18">
    <source>
        <dbReference type="SAM" id="Phobius"/>
    </source>
</evidence>
<dbReference type="GO" id="GO:0005524">
    <property type="term" value="F:ATP binding"/>
    <property type="evidence" value="ECO:0007669"/>
    <property type="project" value="UniProtKB-KW"/>
</dbReference>
<dbReference type="SUPFAM" id="SSF52540">
    <property type="entry name" value="P-loop containing nucleoside triphosphate hydrolases"/>
    <property type="match status" value="1"/>
</dbReference>
<evidence type="ECO:0000256" key="8">
    <source>
        <dbReference type="ARBA" id="ARBA00022679"/>
    </source>
</evidence>
<comment type="similarity">
    <text evidence="2">Belongs to the CpsC/CapA family.</text>
</comment>
<dbReference type="InterPro" id="IPR025669">
    <property type="entry name" value="AAA_dom"/>
</dbReference>
<evidence type="ECO:0000256" key="3">
    <source>
        <dbReference type="ARBA" id="ARBA00007316"/>
    </source>
</evidence>
<dbReference type="PANTHER" id="PTHR32309:SF13">
    <property type="entry name" value="FERRIC ENTEROBACTIN TRANSPORT PROTEIN FEPE"/>
    <property type="match status" value="1"/>
</dbReference>
<keyword evidence="10" id="KW-0547">Nucleotide-binding</keyword>
<protein>
    <recommendedName>
        <fullName evidence="5">non-specific protein-tyrosine kinase</fullName>
        <ecNumber evidence="5">2.7.10.2</ecNumber>
    </recommendedName>
</protein>
<dbReference type="PANTHER" id="PTHR32309">
    <property type="entry name" value="TYROSINE-PROTEIN KINASE"/>
    <property type="match status" value="1"/>
</dbReference>
<dbReference type="InterPro" id="IPR027417">
    <property type="entry name" value="P-loop_NTPase"/>
</dbReference>
<gene>
    <name evidence="21" type="ORF">ENR47_06010</name>
</gene>
<evidence type="ECO:0000256" key="16">
    <source>
        <dbReference type="ARBA" id="ARBA00051245"/>
    </source>
</evidence>
<sequence>MGVGYQPQTIETEPGYGQLFSVLLRRKRWLIGTFISVLSASAIATLMMKPAYQSYMQLLVEPNYQGKRGQTQNDLSFADSNVEVDYSTQLTLMRSSQLLDKAINSLKDEYPDLKVAEVQKNLLLLQVEDAKVKTKVFQVVYRGDDSEKTQRVLQAIQKVYQDYNREQQKQRLSKGLAFVDEQLPQVQKQVAQSEANLERFRKSQNLVDPELQAKALIDALSQVRDEKRKNDAQTREAAARYAELQQQLARSPANALTTNRLSQSARYQALLNEIQKTELLLTQTRTRYTDESPLVKKIVQRLNDQRAMLKQEAERVLGSVPPQLGNERLQKEGQLGDTDQALTTQLVEARVALQALRARQQSLEASERSLSAEQRRFPRLLAEYGRLQPKVQVDRETLQQLLKARQDLALETARGGFDWQVVEEPQLGAQVSPSWKKNLLLGVFGGLVLGCFAAFAREAFDDAVHSSDELKKQVAVPLLGMTPAAPEITVGKSQPRLPETAQVIQWQPFREAMDLIYKNLQLLNPDFPLRSLVITSALAGEGKTTLAVSLAMSAGRLHQRVLLIDADLRRPNLHRQLNLPNERGLSTLLASDSLIEKADDIPISATYNNISILTAGPTPADPAKLLSSRRMGELMSAFEQSYDLVLLDAPPVLGIVDTILAASFCGGVLLVGRIGQVTRTELTQATATLSKLNVIGVIANGANDSIISYSSYEKRSNKLAIP</sequence>
<feature type="coiled-coil region" evidence="17">
    <location>
        <begin position="267"/>
        <end position="319"/>
    </location>
</feature>
<dbReference type="NCBIfam" id="TIGR01007">
    <property type="entry name" value="eps_fam"/>
    <property type="match status" value="1"/>
</dbReference>
<feature type="transmembrane region" description="Helical" evidence="18">
    <location>
        <begin position="29"/>
        <end position="48"/>
    </location>
</feature>
<keyword evidence="6" id="KW-1003">Cell membrane</keyword>
<keyword evidence="17" id="KW-0175">Coiled coil</keyword>
<proteinExistence type="inferred from homology"/>
<dbReference type="Pfam" id="PF13614">
    <property type="entry name" value="AAA_31"/>
    <property type="match status" value="1"/>
</dbReference>
<evidence type="ECO:0000256" key="17">
    <source>
        <dbReference type="SAM" id="Coils"/>
    </source>
</evidence>
<keyword evidence="13 18" id="KW-1133">Transmembrane helix</keyword>
<evidence type="ECO:0000259" key="20">
    <source>
        <dbReference type="Pfam" id="PF13614"/>
    </source>
</evidence>
<evidence type="ECO:0000256" key="14">
    <source>
        <dbReference type="ARBA" id="ARBA00023136"/>
    </source>
</evidence>
<keyword evidence="12" id="KW-0067">ATP-binding</keyword>
<keyword evidence="11 21" id="KW-0418">Kinase</keyword>
<dbReference type="AlphaFoldDB" id="A0A832H7C4"/>
<evidence type="ECO:0000256" key="9">
    <source>
        <dbReference type="ARBA" id="ARBA00022692"/>
    </source>
</evidence>
<keyword evidence="15" id="KW-0829">Tyrosine-protein kinase</keyword>
<keyword evidence="9 18" id="KW-0812">Transmembrane</keyword>
<evidence type="ECO:0000256" key="11">
    <source>
        <dbReference type="ARBA" id="ARBA00022777"/>
    </source>
</evidence>
<comment type="similarity">
    <text evidence="3">Belongs to the CpsD/CapB family.</text>
</comment>
<keyword evidence="14 18" id="KW-0472">Membrane</keyword>
<comment type="catalytic activity">
    <reaction evidence="16">
        <text>L-tyrosyl-[protein] + ATP = O-phospho-L-tyrosyl-[protein] + ADP + H(+)</text>
        <dbReference type="Rhea" id="RHEA:10596"/>
        <dbReference type="Rhea" id="RHEA-COMP:10136"/>
        <dbReference type="Rhea" id="RHEA-COMP:20101"/>
        <dbReference type="ChEBI" id="CHEBI:15378"/>
        <dbReference type="ChEBI" id="CHEBI:30616"/>
        <dbReference type="ChEBI" id="CHEBI:46858"/>
        <dbReference type="ChEBI" id="CHEBI:61978"/>
        <dbReference type="ChEBI" id="CHEBI:456216"/>
        <dbReference type="EC" id="2.7.10.2"/>
    </reaction>
</comment>
<comment type="caution">
    <text evidence="21">The sequence shown here is derived from an EMBL/GenBank/DDBJ whole genome shotgun (WGS) entry which is preliminary data.</text>
</comment>
<reference evidence="21" key="1">
    <citation type="journal article" date="2020" name="mSystems">
        <title>Genome- and Community-Level Interaction Insights into Carbon Utilization and Element Cycling Functions of Hydrothermarchaeota in Hydrothermal Sediment.</title>
        <authorList>
            <person name="Zhou Z."/>
            <person name="Liu Y."/>
            <person name="Xu W."/>
            <person name="Pan J."/>
            <person name="Luo Z.H."/>
            <person name="Li M."/>
        </authorList>
    </citation>
    <scope>NUCLEOTIDE SEQUENCE [LARGE SCALE GENOMIC DNA]</scope>
    <source>
        <strain evidence="21">SpSt-402</strain>
    </source>
</reference>
<evidence type="ECO:0000256" key="12">
    <source>
        <dbReference type="ARBA" id="ARBA00022840"/>
    </source>
</evidence>
<feature type="domain" description="Polysaccharide chain length determinant N-terminal" evidence="19">
    <location>
        <begin position="18"/>
        <end position="106"/>
    </location>
</feature>
<comment type="similarity">
    <text evidence="4">Belongs to the etk/wzc family.</text>
</comment>
<evidence type="ECO:0000256" key="1">
    <source>
        <dbReference type="ARBA" id="ARBA00004429"/>
    </source>
</evidence>
<evidence type="ECO:0000256" key="15">
    <source>
        <dbReference type="ARBA" id="ARBA00023137"/>
    </source>
</evidence>
<evidence type="ECO:0000313" key="21">
    <source>
        <dbReference type="EMBL" id="HGW93820.1"/>
    </source>
</evidence>
<evidence type="ECO:0000256" key="13">
    <source>
        <dbReference type="ARBA" id="ARBA00022989"/>
    </source>
</evidence>
<evidence type="ECO:0000256" key="7">
    <source>
        <dbReference type="ARBA" id="ARBA00022519"/>
    </source>
</evidence>
<evidence type="ECO:0000256" key="2">
    <source>
        <dbReference type="ARBA" id="ARBA00006683"/>
    </source>
</evidence>
<feature type="domain" description="AAA" evidence="20">
    <location>
        <begin position="539"/>
        <end position="658"/>
    </location>
</feature>
<keyword evidence="8 21" id="KW-0808">Transferase</keyword>
<evidence type="ECO:0000259" key="19">
    <source>
        <dbReference type="Pfam" id="PF02706"/>
    </source>
</evidence>
<dbReference type="EC" id="2.7.10.2" evidence="5"/>
<dbReference type="EMBL" id="DSRD01000390">
    <property type="protein sequence ID" value="HGW93820.1"/>
    <property type="molecule type" value="Genomic_DNA"/>
</dbReference>
<feature type="coiled-coil region" evidence="17">
    <location>
        <begin position="346"/>
        <end position="373"/>
    </location>
</feature>